<dbReference type="InterPro" id="IPR012292">
    <property type="entry name" value="Globin/Proto"/>
</dbReference>
<name>A0A5C6U7U3_9SPHN</name>
<evidence type="ECO:0000256" key="2">
    <source>
        <dbReference type="ARBA" id="ARBA00022617"/>
    </source>
</evidence>
<dbReference type="EMBL" id="VOPY01000003">
    <property type="protein sequence ID" value="TXC68171.1"/>
    <property type="molecule type" value="Genomic_DNA"/>
</dbReference>
<dbReference type="Proteomes" id="UP000321129">
    <property type="component" value="Unassembled WGS sequence"/>
</dbReference>
<dbReference type="GO" id="GO:0046872">
    <property type="term" value="F:metal ion binding"/>
    <property type="evidence" value="ECO:0007669"/>
    <property type="project" value="UniProtKB-KW"/>
</dbReference>
<proteinExistence type="predicted"/>
<evidence type="ECO:0000256" key="3">
    <source>
        <dbReference type="ARBA" id="ARBA00022723"/>
    </source>
</evidence>
<protein>
    <submittedName>
        <fullName evidence="6">Group III truncated hemoglobin</fullName>
    </submittedName>
</protein>
<dbReference type="GO" id="GO:0019825">
    <property type="term" value="F:oxygen binding"/>
    <property type="evidence" value="ECO:0007669"/>
    <property type="project" value="InterPro"/>
</dbReference>
<reference evidence="6 7" key="1">
    <citation type="submission" date="2019-08" db="EMBL/GenBank/DDBJ databases">
        <title>Sphingorhabdus soil sp. nov., isolated from arctic soil.</title>
        <authorList>
            <person name="Liu Y."/>
        </authorList>
    </citation>
    <scope>NUCLEOTIDE SEQUENCE [LARGE SCALE GENOMIC DNA]</scope>
    <source>
        <strain evidence="6 7">D-2Q-5-6</strain>
    </source>
</reference>
<dbReference type="SUPFAM" id="SSF46458">
    <property type="entry name" value="Globin-like"/>
    <property type="match status" value="1"/>
</dbReference>
<keyword evidence="7" id="KW-1185">Reference proteome</keyword>
<comment type="caution">
    <text evidence="6">The sequence shown here is derived from an EMBL/GenBank/DDBJ whole genome shotgun (WGS) entry which is preliminary data.</text>
</comment>
<dbReference type="Gene3D" id="1.10.490.10">
    <property type="entry name" value="Globins"/>
    <property type="match status" value="1"/>
</dbReference>
<dbReference type="AlphaFoldDB" id="A0A5C6U7U3"/>
<evidence type="ECO:0000256" key="1">
    <source>
        <dbReference type="ARBA" id="ARBA00022448"/>
    </source>
</evidence>
<dbReference type="RefSeq" id="WP_147123391.1">
    <property type="nucleotide sequence ID" value="NZ_VOPY01000003.1"/>
</dbReference>
<dbReference type="CDD" id="cd08916">
    <property type="entry name" value="TrHb3_P"/>
    <property type="match status" value="1"/>
</dbReference>
<accession>A0A5C6U7U3</accession>
<keyword evidence="1" id="KW-0813">Transport</keyword>
<gene>
    <name evidence="6" type="ORF">FSZ31_10755</name>
</gene>
<evidence type="ECO:0000256" key="5">
    <source>
        <dbReference type="PIRSR" id="PIRSR601486-1"/>
    </source>
</evidence>
<keyword evidence="2 5" id="KW-0349">Heme</keyword>
<dbReference type="GO" id="GO:0020037">
    <property type="term" value="F:heme binding"/>
    <property type="evidence" value="ECO:0007669"/>
    <property type="project" value="InterPro"/>
</dbReference>
<keyword evidence="3 5" id="KW-0479">Metal-binding</keyword>
<organism evidence="6 7">
    <name type="scientific">Flavisphingopyxis soli</name>
    <dbReference type="NCBI Taxonomy" id="2601267"/>
    <lineage>
        <taxon>Bacteria</taxon>
        <taxon>Pseudomonadati</taxon>
        <taxon>Pseudomonadota</taxon>
        <taxon>Alphaproteobacteria</taxon>
        <taxon>Sphingomonadales</taxon>
        <taxon>Sphingopyxidaceae</taxon>
        <taxon>Flavisphingopyxis</taxon>
    </lineage>
</organism>
<dbReference type="InterPro" id="IPR009050">
    <property type="entry name" value="Globin-like_sf"/>
</dbReference>
<sequence>MSATLPSPRPAHTDAHRHALAARTAKRDAALAIGIDAAFISDLVDRFYAAVRDDALLGPIFATRIADWPTHLGRMKAFWSSVLHNSGTYSGSPMRKHLAIPGLDRTHFDRWLTLFRATLDGLARDPAAAPHVEERARMIATSLLNAIVINRDGLAAAQGLEDF</sequence>
<evidence type="ECO:0000256" key="4">
    <source>
        <dbReference type="ARBA" id="ARBA00023004"/>
    </source>
</evidence>
<evidence type="ECO:0000313" key="6">
    <source>
        <dbReference type="EMBL" id="TXC68171.1"/>
    </source>
</evidence>
<evidence type="ECO:0000313" key="7">
    <source>
        <dbReference type="Proteomes" id="UP000321129"/>
    </source>
</evidence>
<keyword evidence="4 5" id="KW-0408">Iron</keyword>
<dbReference type="InterPro" id="IPR001486">
    <property type="entry name" value="Hemoglobin_trunc"/>
</dbReference>
<dbReference type="OrthoDB" id="25954at2"/>
<feature type="binding site" description="distal binding residue" evidence="5">
    <location>
        <position position="71"/>
    </location>
    <ligand>
        <name>heme</name>
        <dbReference type="ChEBI" id="CHEBI:30413"/>
    </ligand>
    <ligandPart>
        <name>Fe</name>
        <dbReference type="ChEBI" id="CHEBI:18248"/>
    </ligandPart>
</feature>
<dbReference type="Pfam" id="PF01152">
    <property type="entry name" value="Bac_globin"/>
    <property type="match status" value="1"/>
</dbReference>